<reference evidence="4" key="1">
    <citation type="submission" date="2023-06" db="EMBL/GenBank/DDBJ databases">
        <title>Conoideocrella luteorostrata (Hypocreales: Clavicipitaceae), a potential biocontrol fungus for elongate hemlock scale in United States Christmas tree production areas.</title>
        <authorList>
            <person name="Barrett H."/>
            <person name="Lovett B."/>
            <person name="Macias A.M."/>
            <person name="Stajich J.E."/>
            <person name="Kasson M.T."/>
        </authorList>
    </citation>
    <scope>NUCLEOTIDE SEQUENCE</scope>
    <source>
        <strain evidence="4">ARSEF 14590</strain>
    </source>
</reference>
<keyword evidence="2" id="KW-0472">Membrane</keyword>
<organism evidence="4 5">
    <name type="scientific">Conoideocrella luteorostrata</name>
    <dbReference type="NCBI Taxonomy" id="1105319"/>
    <lineage>
        <taxon>Eukaryota</taxon>
        <taxon>Fungi</taxon>
        <taxon>Dikarya</taxon>
        <taxon>Ascomycota</taxon>
        <taxon>Pezizomycotina</taxon>
        <taxon>Sordariomycetes</taxon>
        <taxon>Hypocreomycetidae</taxon>
        <taxon>Hypocreales</taxon>
        <taxon>Clavicipitaceae</taxon>
        <taxon>Conoideocrella</taxon>
    </lineage>
</organism>
<keyword evidence="2" id="KW-0812">Transmembrane</keyword>
<keyword evidence="2" id="KW-1133">Transmembrane helix</keyword>
<keyword evidence="3" id="KW-0732">Signal</keyword>
<sequence length="574" mass="61631">MRATRFLALAVALTAAMPTTMKIPTIMQLCFMGRDGDQCRKIGPDGPWQGLQIFLGNASGENLFQGGESWVEMFPTLDTFSAIAPTSNRIPAYDPNKSSSARLLHGWSAGDLGNPSESVRGNNSVLIDSFVFHTNLGSDALSVSRSSALNLTFLRSIEWNSTLPNNQSYSPEFGLLSLAERSFMQPGILQQLKWGGEIGSASFGLHIGSAALKQPMSLVFGGYEQNRALGDVAVFDDYSLGASCLLSGLTLGVAKGGSPFNDSDIRESRPLSVWQGVGTSQKGQQAASALGASHGSAVIFPNPGTSLIHLPPGNCEAIAKYLPVTFSKDLQLYTWNTKDSQFKHIVDSPAYIGFVFSDRTAKKVTINVPFKLLNLTLDKPIVQEPVQYFPCVSHDSPNGVWTLGRAFLQGAFLAIHQDQNLLYLAQAPGPDMDQRVVQALAENDTVVHTNLADTFDTTWGSTWNVLDAPVENNGKNNTAESTPEEASHGLARGAIAGIVIGVVAGLAFVVVLAFLYMRRGSQRKAEALASRQEENKKGDGHAGHELSSGHLAHELPVPRIPQEAPGPETRLELG</sequence>
<evidence type="ECO:0000256" key="3">
    <source>
        <dbReference type="SAM" id="SignalP"/>
    </source>
</evidence>
<accession>A0AAJ0CEB4</accession>
<dbReference type="SUPFAM" id="SSF50630">
    <property type="entry name" value="Acid proteases"/>
    <property type="match status" value="1"/>
</dbReference>
<feature type="transmembrane region" description="Helical" evidence="2">
    <location>
        <begin position="494"/>
        <end position="516"/>
    </location>
</feature>
<feature type="compositionally biased region" description="Basic and acidic residues" evidence="1">
    <location>
        <begin position="527"/>
        <end position="544"/>
    </location>
</feature>
<name>A0AAJ0CEB4_9HYPO</name>
<dbReference type="Gene3D" id="2.40.70.10">
    <property type="entry name" value="Acid Proteases"/>
    <property type="match status" value="1"/>
</dbReference>
<gene>
    <name evidence="4" type="ORF">QQS21_010790</name>
</gene>
<dbReference type="InterPro" id="IPR021109">
    <property type="entry name" value="Peptidase_aspartic_dom_sf"/>
</dbReference>
<dbReference type="EMBL" id="JASWJB010000329">
    <property type="protein sequence ID" value="KAK2591515.1"/>
    <property type="molecule type" value="Genomic_DNA"/>
</dbReference>
<evidence type="ECO:0008006" key="6">
    <source>
        <dbReference type="Google" id="ProtNLM"/>
    </source>
</evidence>
<comment type="caution">
    <text evidence="4">The sequence shown here is derived from an EMBL/GenBank/DDBJ whole genome shotgun (WGS) entry which is preliminary data.</text>
</comment>
<feature type="region of interest" description="Disordered" evidence="1">
    <location>
        <begin position="527"/>
        <end position="574"/>
    </location>
</feature>
<keyword evidence="5" id="KW-1185">Reference proteome</keyword>
<protein>
    <recommendedName>
        <fullName evidence="6">Peptidase A1 domain-containing protein</fullName>
    </recommendedName>
</protein>
<evidence type="ECO:0000313" key="5">
    <source>
        <dbReference type="Proteomes" id="UP001251528"/>
    </source>
</evidence>
<evidence type="ECO:0000256" key="1">
    <source>
        <dbReference type="SAM" id="MobiDB-lite"/>
    </source>
</evidence>
<dbReference type="CDD" id="cd12087">
    <property type="entry name" value="TM_EGFR-like"/>
    <property type="match status" value="1"/>
</dbReference>
<feature type="chain" id="PRO_5042571962" description="Peptidase A1 domain-containing protein" evidence="3">
    <location>
        <begin position="23"/>
        <end position="574"/>
    </location>
</feature>
<proteinExistence type="predicted"/>
<feature type="signal peptide" evidence="3">
    <location>
        <begin position="1"/>
        <end position="22"/>
    </location>
</feature>
<dbReference type="AlphaFoldDB" id="A0AAJ0CEB4"/>
<evidence type="ECO:0000256" key="2">
    <source>
        <dbReference type="SAM" id="Phobius"/>
    </source>
</evidence>
<evidence type="ECO:0000313" key="4">
    <source>
        <dbReference type="EMBL" id="KAK2591515.1"/>
    </source>
</evidence>
<dbReference type="Proteomes" id="UP001251528">
    <property type="component" value="Unassembled WGS sequence"/>
</dbReference>